<name>A0ABU3GRB5_9SPHI</name>
<dbReference type="EMBL" id="JAVLVU010000001">
    <property type="protein sequence ID" value="MDT3402312.1"/>
    <property type="molecule type" value="Genomic_DNA"/>
</dbReference>
<dbReference type="Proteomes" id="UP001258315">
    <property type="component" value="Unassembled WGS sequence"/>
</dbReference>
<accession>A0ABU3GRB5</accession>
<protein>
    <recommendedName>
        <fullName evidence="4">DUF4239 domain-containing protein</fullName>
    </recommendedName>
</protein>
<feature type="transmembrane region" description="Helical" evidence="1">
    <location>
        <begin position="73"/>
        <end position="91"/>
    </location>
</feature>
<sequence>MSIKALLQAKQQYYSDQFAKVFDIAAVKKTAKKWNKQFFGNPFNLASIIVGLLTIGLMVWFLKSDRKDPNYTYYLISISAIYSTIALTYLLQKISSIRATKETLLNSSIDKWKQLSYYRYLLNYLRTGLKGDTANAYNRSRKLGITIFELFRVNMDQLDKVDQAHYQEINQLEENYNVFDFTLLVKMLEFSCNEPEDAFLALIYPNRTYAYGNRSVNDYLNLLNIQGVYDQLEKVVKKSPHLFVSLDQTLAKIAEQELCQQLTRNAGLTEVRNDLTRMKQIESYLVREVLLPLHDATFLIEKQLPGAFIHLLVNATAILFFGTVAPLINAFTFQCNRVVQVCGSLTAGLLLLSIVLVCLTFVSENNSDVFKYSGIIYRGRNDKIN</sequence>
<evidence type="ECO:0000313" key="3">
    <source>
        <dbReference type="Proteomes" id="UP001258315"/>
    </source>
</evidence>
<dbReference type="RefSeq" id="WP_311948672.1">
    <property type="nucleotide sequence ID" value="NZ_JAVLVU010000001.1"/>
</dbReference>
<keyword evidence="1" id="KW-0472">Membrane</keyword>
<feature type="transmembrane region" description="Helical" evidence="1">
    <location>
        <begin position="311"/>
        <end position="332"/>
    </location>
</feature>
<feature type="transmembrane region" description="Helical" evidence="1">
    <location>
        <begin position="338"/>
        <end position="362"/>
    </location>
</feature>
<evidence type="ECO:0000313" key="2">
    <source>
        <dbReference type="EMBL" id="MDT3402312.1"/>
    </source>
</evidence>
<keyword evidence="1" id="KW-0812">Transmembrane</keyword>
<keyword evidence="3" id="KW-1185">Reference proteome</keyword>
<evidence type="ECO:0008006" key="4">
    <source>
        <dbReference type="Google" id="ProtNLM"/>
    </source>
</evidence>
<comment type="caution">
    <text evidence="2">The sequence shown here is derived from an EMBL/GenBank/DDBJ whole genome shotgun (WGS) entry which is preliminary data.</text>
</comment>
<feature type="transmembrane region" description="Helical" evidence="1">
    <location>
        <begin position="38"/>
        <end position="61"/>
    </location>
</feature>
<proteinExistence type="predicted"/>
<keyword evidence="1" id="KW-1133">Transmembrane helix</keyword>
<reference evidence="3" key="1">
    <citation type="submission" date="2023-07" db="EMBL/GenBank/DDBJ databases">
        <title>Functional and genomic diversity of the sorghum phyllosphere microbiome.</title>
        <authorList>
            <person name="Shade A."/>
        </authorList>
    </citation>
    <scope>NUCLEOTIDE SEQUENCE [LARGE SCALE GENOMIC DNA]</scope>
    <source>
        <strain evidence="3">SORGH_AS_0422</strain>
    </source>
</reference>
<evidence type="ECO:0000256" key="1">
    <source>
        <dbReference type="SAM" id="Phobius"/>
    </source>
</evidence>
<organism evidence="2 3">
    <name type="scientific">Mucilaginibacter terrae</name>
    <dbReference type="NCBI Taxonomy" id="1955052"/>
    <lineage>
        <taxon>Bacteria</taxon>
        <taxon>Pseudomonadati</taxon>
        <taxon>Bacteroidota</taxon>
        <taxon>Sphingobacteriia</taxon>
        <taxon>Sphingobacteriales</taxon>
        <taxon>Sphingobacteriaceae</taxon>
        <taxon>Mucilaginibacter</taxon>
    </lineage>
</organism>
<gene>
    <name evidence="2" type="ORF">QE417_001384</name>
</gene>